<sequence>MASRKSENPPAGGEIAALSDRTPTTLSPLLLAILVSLAVCGLMASDINLPAVPRIAADFGVGESSVQRTFSIYMAGLVVAQALYGPVSDAYGRRPLVLAGFSLFAVASVLCATAPGITAFAVGRLLQALGAGTGLVVGRAMVGDLFDKRTATRTFATIMPIVGVSPAVSPLIGSYLTTWFSWRAPFVLTAVIGGVTVAAVALAVPETLSRRGGGSGLRGTVGNYPYLLRQSRFWLYAVSLAAGYSAYFGYLVASPVIFQRMGLSTTATGYCYISVSFTYVLGNLCSRRLSARRSISQVLGIGYLLFSTAALLLLVAGLAQVRSPWPLLVLMGVVATANGFLLPMSYAGGVTQFPSKAASASGLLGALQMIGGSVASLAVGFFPGDARALSVMIFAIALSAVAAFLSLSRFSARPGEASA</sequence>
<feature type="transmembrane region" description="Helical" evidence="8">
    <location>
        <begin position="360"/>
        <end position="382"/>
    </location>
</feature>
<feature type="transmembrane region" description="Helical" evidence="8">
    <location>
        <begin position="96"/>
        <end position="119"/>
    </location>
</feature>
<evidence type="ECO:0000256" key="6">
    <source>
        <dbReference type="ARBA" id="ARBA00022989"/>
    </source>
</evidence>
<dbReference type="InterPro" id="IPR020846">
    <property type="entry name" value="MFS_dom"/>
</dbReference>
<dbReference type="PROSITE" id="PS50850">
    <property type="entry name" value="MFS"/>
    <property type="match status" value="1"/>
</dbReference>
<feature type="transmembrane region" description="Helical" evidence="8">
    <location>
        <begin position="154"/>
        <end position="176"/>
    </location>
</feature>
<feature type="transmembrane region" description="Helical" evidence="8">
    <location>
        <begin position="233"/>
        <end position="253"/>
    </location>
</feature>
<comment type="subcellular location">
    <subcellularLocation>
        <location evidence="1">Cell membrane</location>
        <topology evidence="1">Multi-pass membrane protein</topology>
    </subcellularLocation>
</comment>
<feature type="transmembrane region" description="Helical" evidence="8">
    <location>
        <begin position="125"/>
        <end position="142"/>
    </location>
</feature>
<evidence type="ECO:0000313" key="10">
    <source>
        <dbReference type="EMBL" id="MFC5897158.1"/>
    </source>
</evidence>
<feature type="transmembrane region" description="Helical" evidence="8">
    <location>
        <begin position="26"/>
        <end position="45"/>
    </location>
</feature>
<dbReference type="EMBL" id="JBHSPW010000019">
    <property type="protein sequence ID" value="MFC5897158.1"/>
    <property type="molecule type" value="Genomic_DNA"/>
</dbReference>
<feature type="transmembrane region" description="Helical" evidence="8">
    <location>
        <begin position="265"/>
        <end position="286"/>
    </location>
</feature>
<evidence type="ECO:0000256" key="5">
    <source>
        <dbReference type="ARBA" id="ARBA00022692"/>
    </source>
</evidence>
<keyword evidence="6 8" id="KW-1133">Transmembrane helix</keyword>
<evidence type="ECO:0000256" key="1">
    <source>
        <dbReference type="ARBA" id="ARBA00004651"/>
    </source>
</evidence>
<dbReference type="RefSeq" id="WP_345077004.1">
    <property type="nucleotide sequence ID" value="NZ_BAAAWG010000001.1"/>
</dbReference>
<dbReference type="CDD" id="cd17320">
    <property type="entry name" value="MFS_MdfA_MDR_like"/>
    <property type="match status" value="1"/>
</dbReference>
<feature type="domain" description="Major facilitator superfamily (MFS) profile" evidence="9">
    <location>
        <begin position="29"/>
        <end position="411"/>
    </location>
</feature>
<comment type="caution">
    <text evidence="10">The sequence shown here is derived from an EMBL/GenBank/DDBJ whole genome shotgun (WGS) entry which is preliminary data.</text>
</comment>
<keyword evidence="4" id="KW-1003">Cell membrane</keyword>
<feature type="transmembrane region" description="Helical" evidence="8">
    <location>
        <begin position="325"/>
        <end position="348"/>
    </location>
</feature>
<dbReference type="NCBIfam" id="TIGR00710">
    <property type="entry name" value="efflux_Bcr_CflA"/>
    <property type="match status" value="1"/>
</dbReference>
<dbReference type="Pfam" id="PF07690">
    <property type="entry name" value="MFS_1"/>
    <property type="match status" value="1"/>
</dbReference>
<evidence type="ECO:0000256" key="8">
    <source>
        <dbReference type="SAM" id="Phobius"/>
    </source>
</evidence>
<gene>
    <name evidence="10" type="ORF">ACFP3M_30580</name>
</gene>
<feature type="transmembrane region" description="Helical" evidence="8">
    <location>
        <begin position="182"/>
        <end position="204"/>
    </location>
</feature>
<keyword evidence="7 8" id="KW-0472">Membrane</keyword>
<feature type="transmembrane region" description="Helical" evidence="8">
    <location>
        <begin position="65"/>
        <end position="84"/>
    </location>
</feature>
<keyword evidence="5 8" id="KW-0812">Transmembrane</keyword>
<dbReference type="InterPro" id="IPR004812">
    <property type="entry name" value="Efflux_drug-R_Bcr/CmlA"/>
</dbReference>
<keyword evidence="11" id="KW-1185">Reference proteome</keyword>
<dbReference type="PANTHER" id="PTHR23502:SF132">
    <property type="entry name" value="POLYAMINE TRANSPORTER 2-RELATED"/>
    <property type="match status" value="1"/>
</dbReference>
<keyword evidence="3" id="KW-0813">Transport</keyword>
<dbReference type="InterPro" id="IPR036259">
    <property type="entry name" value="MFS_trans_sf"/>
</dbReference>
<evidence type="ECO:0000256" key="4">
    <source>
        <dbReference type="ARBA" id="ARBA00022475"/>
    </source>
</evidence>
<dbReference type="PANTHER" id="PTHR23502">
    <property type="entry name" value="MAJOR FACILITATOR SUPERFAMILY"/>
    <property type="match status" value="1"/>
</dbReference>
<evidence type="ECO:0000313" key="11">
    <source>
        <dbReference type="Proteomes" id="UP001596241"/>
    </source>
</evidence>
<feature type="transmembrane region" description="Helical" evidence="8">
    <location>
        <begin position="298"/>
        <end position="319"/>
    </location>
</feature>
<evidence type="ECO:0000256" key="3">
    <source>
        <dbReference type="ARBA" id="ARBA00022448"/>
    </source>
</evidence>
<feature type="transmembrane region" description="Helical" evidence="8">
    <location>
        <begin position="388"/>
        <end position="407"/>
    </location>
</feature>
<organism evidence="10 11">
    <name type="scientific">Streptomyces ramulosus</name>
    <dbReference type="NCBI Taxonomy" id="47762"/>
    <lineage>
        <taxon>Bacteria</taxon>
        <taxon>Bacillati</taxon>
        <taxon>Actinomycetota</taxon>
        <taxon>Actinomycetes</taxon>
        <taxon>Kitasatosporales</taxon>
        <taxon>Streptomycetaceae</taxon>
        <taxon>Streptomyces</taxon>
    </lineage>
</organism>
<dbReference type="Proteomes" id="UP001596241">
    <property type="component" value="Unassembled WGS sequence"/>
</dbReference>
<dbReference type="InterPro" id="IPR011701">
    <property type="entry name" value="MFS"/>
</dbReference>
<dbReference type="Gene3D" id="1.20.1720.10">
    <property type="entry name" value="Multidrug resistance protein D"/>
    <property type="match status" value="1"/>
</dbReference>
<protein>
    <submittedName>
        <fullName evidence="10">Multidrug effflux MFS transporter</fullName>
    </submittedName>
</protein>
<accession>A0ABW1FWY6</accession>
<evidence type="ECO:0000259" key="9">
    <source>
        <dbReference type="PROSITE" id="PS50850"/>
    </source>
</evidence>
<reference evidence="11" key="1">
    <citation type="journal article" date="2019" name="Int. J. Syst. Evol. Microbiol.">
        <title>The Global Catalogue of Microorganisms (GCM) 10K type strain sequencing project: providing services to taxonomists for standard genome sequencing and annotation.</title>
        <authorList>
            <consortium name="The Broad Institute Genomics Platform"/>
            <consortium name="The Broad Institute Genome Sequencing Center for Infectious Disease"/>
            <person name="Wu L."/>
            <person name="Ma J."/>
        </authorList>
    </citation>
    <scope>NUCLEOTIDE SEQUENCE [LARGE SCALE GENOMIC DNA]</scope>
    <source>
        <strain evidence="11">CGMCC 1.15809</strain>
    </source>
</reference>
<name>A0ABW1FWY6_9ACTN</name>
<proteinExistence type="inferred from homology"/>
<evidence type="ECO:0000256" key="7">
    <source>
        <dbReference type="ARBA" id="ARBA00023136"/>
    </source>
</evidence>
<comment type="similarity">
    <text evidence="2">Belongs to the major facilitator superfamily. Bcr/CmlA family.</text>
</comment>
<dbReference type="SUPFAM" id="SSF103473">
    <property type="entry name" value="MFS general substrate transporter"/>
    <property type="match status" value="1"/>
</dbReference>
<evidence type="ECO:0000256" key="2">
    <source>
        <dbReference type="ARBA" id="ARBA00006236"/>
    </source>
</evidence>